<dbReference type="InterPro" id="IPR051466">
    <property type="entry name" value="D-amino_acid_metab_enzyme"/>
</dbReference>
<dbReference type="SMART" id="SM01119">
    <property type="entry name" value="D-ser_dehydrat"/>
    <property type="match status" value="1"/>
</dbReference>
<proteinExistence type="inferred from homology"/>
<dbReference type="InterPro" id="IPR026956">
    <property type="entry name" value="D-ser_dehydrat-like_dom"/>
</dbReference>
<dbReference type="PANTHER" id="PTHR28004:SF8">
    <property type="entry name" value="D-SERINE DEAMINASE"/>
    <property type="match status" value="1"/>
</dbReference>
<dbReference type="Gene3D" id="2.40.37.20">
    <property type="entry name" value="D-serine dehydratase-like domain"/>
    <property type="match status" value="1"/>
</dbReference>
<dbReference type="Gene3D" id="3.20.20.10">
    <property type="entry name" value="Alanine racemase"/>
    <property type="match status" value="1"/>
</dbReference>
<evidence type="ECO:0000313" key="5">
    <source>
        <dbReference type="Proteomes" id="UP001597425"/>
    </source>
</evidence>
<protein>
    <submittedName>
        <fullName evidence="4">Amino acid deaminase</fullName>
    </submittedName>
</protein>
<sequence>MATPQDSPGPSTPLNLLREELLLPVAVVYRSHFLNNLHWMQSFADRYGVALAPHGKTTMTPAFFREQIAAGAWGITLATAPQAAAAARAGIRRLLMANQLVGRQNMELISDLLAEAGNESVDFYCLVDSTDNVRQLGEFFSARGQQLQVLIEIGVPGGRCGCRSREAVEAVCAAVAAQPALALAGVETYEGLIHGEHAEARVREHLISVRDLCIDLLREECFDTERAILTGAGSAWYDLVAEVFTECDEPRLLPVIRPGCYLIHDCGIYREAQRQVMERLHSKPMPDGDLQSSLEVWAYVQSLPEAGLAILGLGKRDAAFDAGLPQASLYYRPGSPAPRPAPHNWRTTAIMDQHCTMEIPADADLGVGDMIALSTSHPCLTFDKWRQIHMIDDEYNLLRRVETEF</sequence>
<dbReference type="Pfam" id="PF01168">
    <property type="entry name" value="Ala_racemase_N"/>
    <property type="match status" value="1"/>
</dbReference>
<feature type="domain" description="D-serine dehydratase-like" evidence="3">
    <location>
        <begin position="293"/>
        <end position="392"/>
    </location>
</feature>
<comment type="caution">
    <text evidence="4">The sequence shown here is derived from an EMBL/GenBank/DDBJ whole genome shotgun (WGS) entry which is preliminary data.</text>
</comment>
<evidence type="ECO:0000256" key="2">
    <source>
        <dbReference type="ARBA" id="ARBA00023239"/>
    </source>
</evidence>
<dbReference type="EMBL" id="JBHUJD010000010">
    <property type="protein sequence ID" value="MFD2310626.1"/>
    <property type="molecule type" value="Genomic_DNA"/>
</dbReference>
<keyword evidence="2" id="KW-0456">Lyase</keyword>
<dbReference type="Proteomes" id="UP001597425">
    <property type="component" value="Unassembled WGS sequence"/>
</dbReference>
<organism evidence="4 5">
    <name type="scientific">Microbulbifer halophilus</name>
    <dbReference type="NCBI Taxonomy" id="453963"/>
    <lineage>
        <taxon>Bacteria</taxon>
        <taxon>Pseudomonadati</taxon>
        <taxon>Pseudomonadota</taxon>
        <taxon>Gammaproteobacteria</taxon>
        <taxon>Cellvibrionales</taxon>
        <taxon>Microbulbiferaceae</taxon>
        <taxon>Microbulbifer</taxon>
    </lineage>
</organism>
<evidence type="ECO:0000313" key="4">
    <source>
        <dbReference type="EMBL" id="MFD2310626.1"/>
    </source>
</evidence>
<comment type="similarity">
    <text evidence="1">Belongs to the DSD1 family.</text>
</comment>
<dbReference type="InterPro" id="IPR042208">
    <property type="entry name" value="D-ser_dehydrat-like_sf"/>
</dbReference>
<dbReference type="RefSeq" id="WP_265720710.1">
    <property type="nucleotide sequence ID" value="NZ_JAPIVK010000005.1"/>
</dbReference>
<dbReference type="InterPro" id="IPR001608">
    <property type="entry name" value="Ala_racemase_N"/>
</dbReference>
<keyword evidence="5" id="KW-1185">Reference proteome</keyword>
<dbReference type="CDD" id="cd06818">
    <property type="entry name" value="PLPDE_III_cryptic_DSD"/>
    <property type="match status" value="1"/>
</dbReference>
<evidence type="ECO:0000256" key="1">
    <source>
        <dbReference type="ARBA" id="ARBA00005323"/>
    </source>
</evidence>
<dbReference type="PANTHER" id="PTHR28004">
    <property type="entry name" value="ZGC:162816-RELATED"/>
    <property type="match status" value="1"/>
</dbReference>
<dbReference type="InterPro" id="IPR029066">
    <property type="entry name" value="PLP-binding_barrel"/>
</dbReference>
<dbReference type="Pfam" id="PF14031">
    <property type="entry name" value="D-ser_dehydrat"/>
    <property type="match status" value="1"/>
</dbReference>
<evidence type="ECO:0000259" key="3">
    <source>
        <dbReference type="SMART" id="SM01119"/>
    </source>
</evidence>
<name>A0ABW5EAL9_9GAMM</name>
<dbReference type="SUPFAM" id="SSF51419">
    <property type="entry name" value="PLP-binding barrel"/>
    <property type="match status" value="1"/>
</dbReference>
<reference evidence="5" key="1">
    <citation type="journal article" date="2019" name="Int. J. Syst. Evol. Microbiol.">
        <title>The Global Catalogue of Microorganisms (GCM) 10K type strain sequencing project: providing services to taxonomists for standard genome sequencing and annotation.</title>
        <authorList>
            <consortium name="The Broad Institute Genomics Platform"/>
            <consortium name="The Broad Institute Genome Sequencing Center for Infectious Disease"/>
            <person name="Wu L."/>
            <person name="Ma J."/>
        </authorList>
    </citation>
    <scope>NUCLEOTIDE SEQUENCE [LARGE SCALE GENOMIC DNA]</scope>
    <source>
        <strain evidence="5">KCTC 12848</strain>
    </source>
</reference>
<gene>
    <name evidence="4" type="ORF">ACFSKX_09385</name>
</gene>
<accession>A0ABW5EAL9</accession>